<feature type="domain" description="Amidase" evidence="1">
    <location>
        <begin position="225"/>
        <end position="288"/>
    </location>
</feature>
<protein>
    <recommendedName>
        <fullName evidence="1">Amidase domain-containing protein</fullName>
    </recommendedName>
</protein>
<proteinExistence type="predicted"/>
<dbReference type="RefSeq" id="XP_009841725.1">
    <property type="nucleotide sequence ID" value="XM_009843423.1"/>
</dbReference>
<dbReference type="AlphaFoldDB" id="W4FPA4"/>
<dbReference type="InterPro" id="IPR023631">
    <property type="entry name" value="Amidase_dom"/>
</dbReference>
<dbReference type="GO" id="GO:0003824">
    <property type="term" value="F:catalytic activity"/>
    <property type="evidence" value="ECO:0007669"/>
    <property type="project" value="InterPro"/>
</dbReference>
<name>W4FPA4_APHAT</name>
<dbReference type="PANTHER" id="PTHR11895:SF67">
    <property type="entry name" value="AMIDASE DOMAIN-CONTAINING PROTEIN"/>
    <property type="match status" value="1"/>
</dbReference>
<sequence>MDRRCCRRHDYSVLVLLHKEEPLQSKNVLVSKYADMSMHLVNIDTPVISGTLLQVLAWASPSLALFGNSHPSWTTCRSSTHSTLSRRTTSIRGLRHEDFSAPRRHARDVAHAILDANAAAVPLLAAIACIETRSFAMRPRIRIWPNPRPLDGIPVLIKDELDATTRRSGTSFLGALLGPATADSIAVGHLRHNGAVISHTERVLGQPHVWRVGDRGSRALALRCGSIRTPAAFNGVTGIKATFMRIPELARTDPSMANVGPIAATVQDAAVAYDVLSGSHTDVPTSQVQTPPTST</sequence>
<dbReference type="EMBL" id="KI913182">
    <property type="protein sequence ID" value="ETV68771.1"/>
    <property type="molecule type" value="Genomic_DNA"/>
</dbReference>
<evidence type="ECO:0000313" key="2">
    <source>
        <dbReference type="EMBL" id="ETV68771.1"/>
    </source>
</evidence>
<dbReference type="InterPro" id="IPR000120">
    <property type="entry name" value="Amidase"/>
</dbReference>
<dbReference type="OrthoDB" id="566138at2759"/>
<dbReference type="PANTHER" id="PTHR11895">
    <property type="entry name" value="TRANSAMIDASE"/>
    <property type="match status" value="1"/>
</dbReference>
<dbReference type="GeneID" id="20817336"/>
<dbReference type="InterPro" id="IPR036928">
    <property type="entry name" value="AS_sf"/>
</dbReference>
<dbReference type="Pfam" id="PF01425">
    <property type="entry name" value="Amidase"/>
    <property type="match status" value="1"/>
</dbReference>
<gene>
    <name evidence="2" type="ORF">H257_15340</name>
</gene>
<dbReference type="Gene3D" id="3.90.1300.10">
    <property type="entry name" value="Amidase signature (AS) domain"/>
    <property type="match status" value="2"/>
</dbReference>
<organism evidence="2">
    <name type="scientific">Aphanomyces astaci</name>
    <name type="common">Crayfish plague agent</name>
    <dbReference type="NCBI Taxonomy" id="112090"/>
    <lineage>
        <taxon>Eukaryota</taxon>
        <taxon>Sar</taxon>
        <taxon>Stramenopiles</taxon>
        <taxon>Oomycota</taxon>
        <taxon>Saprolegniomycetes</taxon>
        <taxon>Saprolegniales</taxon>
        <taxon>Verrucalvaceae</taxon>
        <taxon>Aphanomyces</taxon>
    </lineage>
</organism>
<evidence type="ECO:0000259" key="1">
    <source>
        <dbReference type="Pfam" id="PF01425"/>
    </source>
</evidence>
<dbReference type="STRING" id="112090.W4FPA4"/>
<accession>W4FPA4</accession>
<dbReference type="VEuPathDB" id="FungiDB:H257_15340"/>
<reference evidence="2" key="1">
    <citation type="submission" date="2013-12" db="EMBL/GenBank/DDBJ databases">
        <title>The Genome Sequence of Aphanomyces astaci APO3.</title>
        <authorList>
            <consortium name="The Broad Institute Genomics Platform"/>
            <person name="Russ C."/>
            <person name="Tyler B."/>
            <person name="van West P."/>
            <person name="Dieguez-Uribeondo J."/>
            <person name="Young S.K."/>
            <person name="Zeng Q."/>
            <person name="Gargeya S."/>
            <person name="Fitzgerald M."/>
            <person name="Abouelleil A."/>
            <person name="Alvarado L."/>
            <person name="Chapman S.B."/>
            <person name="Gainer-Dewar J."/>
            <person name="Goldberg J."/>
            <person name="Griggs A."/>
            <person name="Gujja S."/>
            <person name="Hansen M."/>
            <person name="Howarth C."/>
            <person name="Imamovic A."/>
            <person name="Ireland A."/>
            <person name="Larimer J."/>
            <person name="McCowan C."/>
            <person name="Murphy C."/>
            <person name="Pearson M."/>
            <person name="Poon T.W."/>
            <person name="Priest M."/>
            <person name="Roberts A."/>
            <person name="Saif S."/>
            <person name="Shea T."/>
            <person name="Sykes S."/>
            <person name="Wortman J."/>
            <person name="Nusbaum C."/>
            <person name="Birren B."/>
        </authorList>
    </citation>
    <scope>NUCLEOTIDE SEQUENCE [LARGE SCALE GENOMIC DNA]</scope>
    <source>
        <strain evidence="2">APO3</strain>
    </source>
</reference>
<dbReference type="SUPFAM" id="SSF75304">
    <property type="entry name" value="Amidase signature (AS) enzymes"/>
    <property type="match status" value="1"/>
</dbReference>